<dbReference type="EMBL" id="BPWL01000003">
    <property type="protein sequence ID" value="GJJ08905.1"/>
    <property type="molecule type" value="Genomic_DNA"/>
</dbReference>
<protein>
    <recommendedName>
        <fullName evidence="1">Jacalin-type lectin domain-containing protein</fullName>
    </recommendedName>
</protein>
<dbReference type="Proteomes" id="UP001050691">
    <property type="component" value="Unassembled WGS sequence"/>
</dbReference>
<comment type="caution">
    <text evidence="2">The sequence shown here is derived from an EMBL/GenBank/DDBJ whole genome shotgun (WGS) entry which is preliminary data.</text>
</comment>
<gene>
    <name evidence="2" type="ORF">Clacol_003125</name>
</gene>
<feature type="domain" description="Jacalin-type lectin" evidence="1">
    <location>
        <begin position="9"/>
        <end position="99"/>
    </location>
</feature>
<accession>A0AAV5AAF0</accession>
<organism evidence="2 3">
    <name type="scientific">Clathrus columnatus</name>
    <dbReference type="NCBI Taxonomy" id="1419009"/>
    <lineage>
        <taxon>Eukaryota</taxon>
        <taxon>Fungi</taxon>
        <taxon>Dikarya</taxon>
        <taxon>Basidiomycota</taxon>
        <taxon>Agaricomycotina</taxon>
        <taxon>Agaricomycetes</taxon>
        <taxon>Phallomycetidae</taxon>
        <taxon>Phallales</taxon>
        <taxon>Clathraceae</taxon>
        <taxon>Clathrus</taxon>
    </lineage>
</organism>
<dbReference type="Pfam" id="PF01419">
    <property type="entry name" value="Jacalin"/>
    <property type="match status" value="1"/>
</dbReference>
<reference evidence="2" key="1">
    <citation type="submission" date="2021-10" db="EMBL/GenBank/DDBJ databases">
        <title>De novo Genome Assembly of Clathrus columnatus (Basidiomycota, Fungi) Using Illumina and Nanopore Sequence Data.</title>
        <authorList>
            <person name="Ogiso-Tanaka E."/>
            <person name="Itagaki H."/>
            <person name="Hosoya T."/>
            <person name="Hosaka K."/>
        </authorList>
    </citation>
    <scope>NUCLEOTIDE SEQUENCE</scope>
    <source>
        <strain evidence="2">MO-923</strain>
    </source>
</reference>
<dbReference type="Gene3D" id="2.100.10.30">
    <property type="entry name" value="Jacalin-like lectin domain"/>
    <property type="match status" value="1"/>
</dbReference>
<dbReference type="InterPro" id="IPR001229">
    <property type="entry name" value="Jacalin-like_lectin_dom"/>
</dbReference>
<name>A0AAV5AAF0_9AGAM</name>
<dbReference type="InterPro" id="IPR036404">
    <property type="entry name" value="Jacalin-like_lectin_dom_sf"/>
</dbReference>
<evidence type="ECO:0000313" key="2">
    <source>
        <dbReference type="EMBL" id="GJJ08905.1"/>
    </source>
</evidence>
<keyword evidence="3" id="KW-1185">Reference proteome</keyword>
<sequence>MANWIVSNNQGGAGGNIFDDLVDFPAIANNYRLTTINHWSGNVLNGLQCVWVNPQGNVIVGNIHGEANGAAGTINLAAGERIIFVHGRSGNRIDTLSLIVNDGEQLISREAPLLMYHIGRAITFGGNGGQAFNWPINLVANPNASLHHFRGRSAAQIDAAQAVFRQA</sequence>
<evidence type="ECO:0000259" key="1">
    <source>
        <dbReference type="Pfam" id="PF01419"/>
    </source>
</evidence>
<evidence type="ECO:0000313" key="3">
    <source>
        <dbReference type="Proteomes" id="UP001050691"/>
    </source>
</evidence>
<dbReference type="SUPFAM" id="SSF51101">
    <property type="entry name" value="Mannose-binding lectins"/>
    <property type="match status" value="1"/>
</dbReference>
<dbReference type="AlphaFoldDB" id="A0AAV5AAF0"/>
<proteinExistence type="predicted"/>